<dbReference type="GO" id="GO:0020037">
    <property type="term" value="F:heme binding"/>
    <property type="evidence" value="ECO:0007669"/>
    <property type="project" value="InterPro"/>
</dbReference>
<feature type="binding site" description="axial binding residue" evidence="6">
    <location>
        <position position="134"/>
    </location>
    <ligand>
        <name>heme</name>
        <dbReference type="ChEBI" id="CHEBI:30413"/>
    </ligand>
    <ligandPart>
        <name>Fe</name>
        <dbReference type="ChEBI" id="CHEBI:18248"/>
    </ligandPart>
</feature>
<evidence type="ECO:0000256" key="2">
    <source>
        <dbReference type="ARBA" id="ARBA00010617"/>
    </source>
</evidence>
<dbReference type="InterPro" id="IPR002403">
    <property type="entry name" value="Cyt_P450_E_grp-IV"/>
</dbReference>
<sequence length="179" mass="20301">MQVSLSICEIGSCFLKPGSPVVNITRDMLKETPVLDSVVEETLHLTSAPILIRAVLENLSLKMANGREYTIRKGDRVALFPHVAVQMDPEVHPEPHSFKYDRFLNQGGTKKDFYKNGKKLKYFNMPWGAGISICPGCFFAVNEIKLFVFLISCWFHLIYIKVESSILTFSKHLSLIFSD</sequence>
<proteinExistence type="inferred from homology"/>
<dbReference type="Gene3D" id="1.10.630.10">
    <property type="entry name" value="Cytochrome P450"/>
    <property type="match status" value="1"/>
</dbReference>
<dbReference type="GO" id="GO:0005506">
    <property type="term" value="F:iron ion binding"/>
    <property type="evidence" value="ECO:0007669"/>
    <property type="project" value="InterPro"/>
</dbReference>
<keyword evidence="6" id="KW-0349">Heme</keyword>
<evidence type="ECO:0000256" key="4">
    <source>
        <dbReference type="ARBA" id="ARBA00022723"/>
    </source>
</evidence>
<keyword evidence="8" id="KW-1185">Reference proteome</keyword>
<dbReference type="PRINTS" id="PR00465">
    <property type="entry name" value="EP450IV"/>
</dbReference>
<dbReference type="InterPro" id="IPR001128">
    <property type="entry name" value="Cyt_P450"/>
</dbReference>
<keyword evidence="5 6" id="KW-0408">Iron</keyword>
<dbReference type="PANTHER" id="PTHR24306">
    <property type="match status" value="1"/>
</dbReference>
<evidence type="ECO:0000256" key="5">
    <source>
        <dbReference type="ARBA" id="ARBA00023004"/>
    </source>
</evidence>
<reference evidence="7" key="2">
    <citation type="submission" date="2025-09" db="UniProtKB">
        <authorList>
            <consortium name="Ensembl"/>
        </authorList>
    </citation>
    <scope>IDENTIFICATION</scope>
</reference>
<comment type="cofactor">
    <cofactor evidence="6">
        <name>heme</name>
        <dbReference type="ChEBI" id="CHEBI:30413"/>
    </cofactor>
</comment>
<name>A0A8C8VJR8_9SAUR</name>
<evidence type="ECO:0000256" key="1">
    <source>
        <dbReference type="ARBA" id="ARBA00004389"/>
    </source>
</evidence>
<dbReference type="Ensembl" id="ENSPCET00000013700.1">
    <property type="protein sequence ID" value="ENSPCEP00000013218.1"/>
    <property type="gene ID" value="ENSPCEG00000010492.1"/>
</dbReference>
<dbReference type="AlphaFoldDB" id="A0A8C8VJR8"/>
<keyword evidence="3" id="KW-0444">Lipid biosynthesis</keyword>
<dbReference type="PANTHER" id="PTHR24306:SF0">
    <property type="entry name" value="7-ALPHA-HYDROXYCHOLEST-4-EN-3-ONE 12-ALPHA-HYDROXYLASE"/>
    <property type="match status" value="1"/>
</dbReference>
<comment type="similarity">
    <text evidence="2">Belongs to the cytochrome P450 family.</text>
</comment>
<dbReference type="Proteomes" id="UP000694393">
    <property type="component" value="Unplaced"/>
</dbReference>
<dbReference type="GO" id="GO:0008397">
    <property type="term" value="F:sterol 12-alpha-hydroxylase activity"/>
    <property type="evidence" value="ECO:0007669"/>
    <property type="project" value="TreeGrafter"/>
</dbReference>
<dbReference type="Pfam" id="PF00067">
    <property type="entry name" value="p450"/>
    <property type="match status" value="1"/>
</dbReference>
<protein>
    <recommendedName>
        <fullName evidence="9">Cytochrome P450</fullName>
    </recommendedName>
</protein>
<evidence type="ECO:0000313" key="7">
    <source>
        <dbReference type="Ensembl" id="ENSPCEP00000013218.1"/>
    </source>
</evidence>
<evidence type="ECO:0000256" key="3">
    <source>
        <dbReference type="ARBA" id="ARBA00022516"/>
    </source>
</evidence>
<dbReference type="GO" id="GO:0005789">
    <property type="term" value="C:endoplasmic reticulum membrane"/>
    <property type="evidence" value="ECO:0007669"/>
    <property type="project" value="UniProtKB-SubCell"/>
</dbReference>
<keyword evidence="3" id="KW-0443">Lipid metabolism</keyword>
<keyword evidence="4 6" id="KW-0479">Metal-binding</keyword>
<evidence type="ECO:0000313" key="8">
    <source>
        <dbReference type="Proteomes" id="UP000694393"/>
    </source>
</evidence>
<comment type="subcellular location">
    <subcellularLocation>
        <location evidence="1">Endoplasmic reticulum membrane</location>
        <topology evidence="1">Single-pass membrane protein</topology>
    </subcellularLocation>
</comment>
<organism evidence="7 8">
    <name type="scientific">Pelusios castaneus</name>
    <name type="common">West African mud turtle</name>
    <dbReference type="NCBI Taxonomy" id="367368"/>
    <lineage>
        <taxon>Eukaryota</taxon>
        <taxon>Metazoa</taxon>
        <taxon>Chordata</taxon>
        <taxon>Craniata</taxon>
        <taxon>Vertebrata</taxon>
        <taxon>Euteleostomi</taxon>
        <taxon>Archelosauria</taxon>
        <taxon>Testudinata</taxon>
        <taxon>Testudines</taxon>
        <taxon>Pleurodira</taxon>
        <taxon>Pelomedusidae</taxon>
        <taxon>Pelusios</taxon>
    </lineage>
</organism>
<accession>A0A8C8VJR8</accession>
<evidence type="ECO:0000256" key="6">
    <source>
        <dbReference type="PIRSR" id="PIRSR602403-1"/>
    </source>
</evidence>
<reference evidence="7" key="1">
    <citation type="submission" date="2025-08" db="UniProtKB">
        <authorList>
            <consortium name="Ensembl"/>
        </authorList>
    </citation>
    <scope>IDENTIFICATION</scope>
</reference>
<dbReference type="InterPro" id="IPR036396">
    <property type="entry name" value="Cyt_P450_sf"/>
</dbReference>
<dbReference type="SUPFAM" id="SSF48264">
    <property type="entry name" value="Cytochrome P450"/>
    <property type="match status" value="1"/>
</dbReference>
<evidence type="ECO:0008006" key="9">
    <source>
        <dbReference type="Google" id="ProtNLM"/>
    </source>
</evidence>